<dbReference type="GO" id="GO:0030979">
    <property type="term" value="P:alpha-glucan biosynthetic process"/>
    <property type="evidence" value="ECO:0007669"/>
    <property type="project" value="InterPro"/>
</dbReference>
<feature type="domain" description="1,4-alpha-glucan branching enzyme C-terminal" evidence="7">
    <location>
        <begin position="426"/>
        <end position="526"/>
    </location>
</feature>
<dbReference type="CDD" id="cd10792">
    <property type="entry name" value="GH57N_AmyC_like"/>
    <property type="match status" value="1"/>
</dbReference>
<dbReference type="InterPro" id="IPR011330">
    <property type="entry name" value="Glyco_hydro/deAcase_b/a-brl"/>
</dbReference>
<dbReference type="STRING" id="1121428.DESHY_70056"/>
<feature type="active site" description="Proton donor" evidence="3">
    <location>
        <position position="352"/>
    </location>
</feature>
<dbReference type="Proteomes" id="UP000009315">
    <property type="component" value="Unassembled WGS sequence"/>
</dbReference>
<evidence type="ECO:0000256" key="1">
    <source>
        <dbReference type="ARBA" id="ARBA00006821"/>
    </source>
</evidence>
<dbReference type="Pfam" id="PF09210">
    <property type="entry name" value="BE_C"/>
    <property type="match status" value="1"/>
</dbReference>
<dbReference type="GO" id="GO:0005576">
    <property type="term" value="C:extracellular region"/>
    <property type="evidence" value="ECO:0007669"/>
    <property type="project" value="TreeGrafter"/>
</dbReference>
<dbReference type="PANTHER" id="PTHR41695">
    <property type="entry name" value="1,4-ALPHA-GLUCAN BRANCHING ENZYME RV3031-RELATED"/>
    <property type="match status" value="1"/>
</dbReference>
<dbReference type="SUPFAM" id="SSF88688">
    <property type="entry name" value="Families 57/38 glycoside transferase middle domain"/>
    <property type="match status" value="1"/>
</dbReference>
<dbReference type="Gene3D" id="3.20.110.10">
    <property type="entry name" value="Glycoside hydrolase 38, N terminal domain"/>
    <property type="match status" value="1"/>
</dbReference>
<dbReference type="Gene3D" id="1.20.1430.10">
    <property type="entry name" value="Families 57/38 glycoside transferase, middle domain"/>
    <property type="match status" value="1"/>
</dbReference>
<dbReference type="InterPro" id="IPR037090">
    <property type="entry name" value="57_glycoside_trans_central"/>
</dbReference>
<proteinExistence type="inferred from homology"/>
<feature type="binding site" evidence="4">
    <location>
        <position position="258"/>
    </location>
    <ligand>
        <name>substrate</name>
    </ligand>
</feature>
<evidence type="ECO:0000313" key="9">
    <source>
        <dbReference type="Proteomes" id="UP000009315"/>
    </source>
</evidence>
<evidence type="ECO:0008006" key="10">
    <source>
        <dbReference type="Google" id="ProtNLM"/>
    </source>
</evidence>
<evidence type="ECO:0000259" key="7">
    <source>
        <dbReference type="Pfam" id="PF09210"/>
    </source>
</evidence>
<dbReference type="InterPro" id="IPR004300">
    <property type="entry name" value="Glyco_hydro_57_N"/>
</dbReference>
<keyword evidence="2 5" id="KW-0119">Carbohydrate metabolism</keyword>
<dbReference type="EMBL" id="CAOS01000014">
    <property type="protein sequence ID" value="CCO09270.1"/>
    <property type="molecule type" value="Genomic_DNA"/>
</dbReference>
<protein>
    <recommendedName>
        <fullName evidence="10">Glycoside hydrolase family 57</fullName>
    </recommendedName>
</protein>
<organism evidence="8 9">
    <name type="scientific">Desulforamulus hydrothermalis Lam5 = DSM 18033</name>
    <dbReference type="NCBI Taxonomy" id="1121428"/>
    <lineage>
        <taxon>Bacteria</taxon>
        <taxon>Bacillati</taxon>
        <taxon>Bacillota</taxon>
        <taxon>Clostridia</taxon>
        <taxon>Eubacteriales</taxon>
        <taxon>Peptococcaceae</taxon>
        <taxon>Desulforamulus</taxon>
    </lineage>
</organism>
<dbReference type="AlphaFoldDB" id="K8E0Z5"/>
<comment type="similarity">
    <text evidence="1 5">Belongs to the glycosyl hydrolase 57 family.</text>
</comment>
<dbReference type="InterPro" id="IPR015293">
    <property type="entry name" value="BE_C"/>
</dbReference>
<dbReference type="InterPro" id="IPR040042">
    <property type="entry name" value="Branching_enz_MT3115-like"/>
</dbReference>
<evidence type="ECO:0000313" key="8">
    <source>
        <dbReference type="EMBL" id="CCO09270.1"/>
    </source>
</evidence>
<feature type="binding site" evidence="4">
    <location>
        <position position="466"/>
    </location>
    <ligand>
        <name>substrate</name>
    </ligand>
</feature>
<dbReference type="PANTHER" id="PTHR41695:SF1">
    <property type="entry name" value="1,4-ALPHA-GLUCAN BRANCHING ENZYME TK1436"/>
    <property type="match status" value="1"/>
</dbReference>
<evidence type="ECO:0000256" key="2">
    <source>
        <dbReference type="ARBA" id="ARBA00023277"/>
    </source>
</evidence>
<feature type="binding site" evidence="4">
    <location>
        <position position="241"/>
    </location>
    <ligand>
        <name>substrate</name>
    </ligand>
</feature>
<evidence type="ECO:0000256" key="3">
    <source>
        <dbReference type="PIRSR" id="PIRSR640042-1"/>
    </source>
</evidence>
<dbReference type="SUPFAM" id="SSF88713">
    <property type="entry name" value="Glycoside hydrolase/deacetylase"/>
    <property type="match status" value="1"/>
</dbReference>
<accession>K8E0Z5</accession>
<name>K8E0Z5_9FIRM</name>
<dbReference type="InterPro" id="IPR027291">
    <property type="entry name" value="Glyco_hydro_38_N_sf"/>
</dbReference>
<keyword evidence="9" id="KW-1185">Reference proteome</keyword>
<dbReference type="eggNOG" id="COG1543">
    <property type="taxonomic scope" value="Bacteria"/>
</dbReference>
<dbReference type="InterPro" id="IPR028995">
    <property type="entry name" value="Glyco_hydro_57/38_cen_sf"/>
</dbReference>
<comment type="caution">
    <text evidence="8">The sequence shown here is derived from an EMBL/GenBank/DDBJ whole genome shotgun (WGS) entry which is preliminary data.</text>
</comment>
<evidence type="ECO:0000256" key="5">
    <source>
        <dbReference type="RuleBase" id="RU361196"/>
    </source>
</evidence>
<dbReference type="GO" id="GO:0003844">
    <property type="term" value="F:1,4-alpha-glucan branching enzyme activity"/>
    <property type="evidence" value="ECO:0007669"/>
    <property type="project" value="InterPro"/>
</dbReference>
<feature type="active site" description="Nucleophile" evidence="3">
    <location>
        <position position="189"/>
    </location>
</feature>
<evidence type="ECO:0000256" key="4">
    <source>
        <dbReference type="PIRSR" id="PIRSR640042-2"/>
    </source>
</evidence>
<dbReference type="RefSeq" id="WP_008413210.1">
    <property type="nucleotide sequence ID" value="NZ_CAOS01000014.1"/>
</dbReference>
<feature type="binding site" evidence="4">
    <location>
        <position position="406"/>
    </location>
    <ligand>
        <name>substrate</name>
    </ligand>
</feature>
<reference evidence="8 9" key="1">
    <citation type="journal article" date="2013" name="Genome Announc.">
        <title>Genome Sequence of the Sulfate-Reducing Bacterium Desulfotomaculum hydrothermale Lam5(T).</title>
        <authorList>
            <person name="Amin O."/>
            <person name="Fardeau M.L."/>
            <person name="Valette O."/>
            <person name="Hirschler-Rea A."/>
            <person name="Barbe V."/>
            <person name="Medigue C."/>
            <person name="Vacherie B."/>
            <person name="Ollivier B."/>
            <person name="Bertin P.N."/>
            <person name="Dolla A."/>
        </authorList>
    </citation>
    <scope>NUCLEOTIDE SEQUENCE [LARGE SCALE GENOMIC DNA]</scope>
    <source>
        <strain evidence="9">Lam5 / DSM 18033</strain>
    </source>
</reference>
<evidence type="ECO:0000259" key="6">
    <source>
        <dbReference type="Pfam" id="PF03065"/>
    </source>
</evidence>
<gene>
    <name evidence="8" type="ORF">DESHY_70056</name>
</gene>
<sequence length="538" mass="62557">MAKGYLAIVLHAHLPYVRHPESEQVLEEKWFYEAVTEAYIPLLEVFNRLAADNIPYRLTFSVSPTLLSMLTDPLMQRRYVHHLAKLIELAGKEESRTYGSVFHPVALMYKEKFRRAYDFFVNRYGGNLARAFQDLQRQGCLEIITCAATHGFLPLMMVNKQAVRAQIETAVNLHSKHFGAEPKGFWLPECGYAQGMEDILQEYGIKYFITDNHGVLFAQHRPRFGNFAPIYCPNGIAVFGRDVESSKQVWSADEGYPGDPDYREFYRDIGYDLEEAYIKDYIHPAGFRTHTGLKYYRITGKVDLADKKPYRPDWAQHKAAIHAGNFMFNREKQVAYLASLMERPPIIVAPYDAELFGHWWFEGPIWLDLLIRQIFTTGSDLQLITLGDYLRLHPRNQVTRPCPSTWGNAGYNQVWLNEKNHWIYRHLHMAADRMTELADLYPRATGLLRRALNQAGRELLLAQSSDWAFIIATGTMVPYAIERTKQHIANFLKLYHAVKSGCLEEDFIFYLEWQNNIFPNIDYRSWRTRAEPYRQVVS</sequence>
<feature type="domain" description="Glycoside hydrolase family 57 N-terminal" evidence="6">
    <location>
        <begin position="7"/>
        <end position="264"/>
    </location>
</feature>
<dbReference type="OrthoDB" id="9803279at2"/>
<dbReference type="Pfam" id="PF03065">
    <property type="entry name" value="Glyco_hydro_57"/>
    <property type="match status" value="1"/>
</dbReference>